<dbReference type="AlphaFoldDB" id="A0AAE3G1N6"/>
<proteinExistence type="predicted"/>
<keyword evidence="2" id="KW-1185">Reference proteome</keyword>
<sequence>MTEQTPADEQAAFDAVELGNRLAEDYPEEELARIAEGLLSGVVHYWLYARQPCDDPRCPDCAPYRSADWRLAELHRLVDDMARSSEYFHSPDDIASGSA</sequence>
<evidence type="ECO:0000313" key="1">
    <source>
        <dbReference type="EMBL" id="MCP1674041.1"/>
    </source>
</evidence>
<accession>A0AAE3G1N6</accession>
<comment type="caution">
    <text evidence="1">The sequence shown here is derived from an EMBL/GenBank/DDBJ whole genome shotgun (WGS) entry which is preliminary data.</text>
</comment>
<organism evidence="1 2">
    <name type="scientific">Natronocella acetinitrilica</name>
    <dbReference type="NCBI Taxonomy" id="414046"/>
    <lineage>
        <taxon>Bacteria</taxon>
        <taxon>Pseudomonadati</taxon>
        <taxon>Pseudomonadota</taxon>
        <taxon>Gammaproteobacteria</taxon>
        <taxon>Chromatiales</taxon>
        <taxon>Ectothiorhodospiraceae</taxon>
        <taxon>Natronocella</taxon>
    </lineage>
</organism>
<name>A0AAE3G1N6_9GAMM</name>
<dbReference type="EMBL" id="JALJXV010000002">
    <property type="protein sequence ID" value="MCP1674041.1"/>
    <property type="molecule type" value="Genomic_DNA"/>
</dbReference>
<dbReference type="Proteomes" id="UP001205843">
    <property type="component" value="Unassembled WGS sequence"/>
</dbReference>
<evidence type="ECO:0000313" key="2">
    <source>
        <dbReference type="Proteomes" id="UP001205843"/>
    </source>
</evidence>
<dbReference type="RefSeq" id="WP_253475522.1">
    <property type="nucleotide sequence ID" value="NZ_JALJXV010000002.1"/>
</dbReference>
<reference evidence="1" key="1">
    <citation type="submission" date="2022-03" db="EMBL/GenBank/DDBJ databases">
        <title>Genomic Encyclopedia of Type Strains, Phase III (KMG-III): the genomes of soil and plant-associated and newly described type strains.</title>
        <authorList>
            <person name="Whitman W."/>
        </authorList>
    </citation>
    <scope>NUCLEOTIDE SEQUENCE</scope>
    <source>
        <strain evidence="1">ANL 6-2</strain>
    </source>
</reference>
<gene>
    <name evidence="1" type="ORF">J2T57_001140</name>
</gene>
<protein>
    <submittedName>
        <fullName evidence="1">Uncharacterized protein</fullName>
    </submittedName>
</protein>